<feature type="coiled-coil region" evidence="9">
    <location>
        <begin position="566"/>
        <end position="593"/>
    </location>
</feature>
<dbReference type="RefSeq" id="WP_377964992.1">
    <property type="nucleotide sequence ID" value="NZ_JBHZOL010000073.1"/>
</dbReference>
<dbReference type="PROSITE" id="PS50112">
    <property type="entry name" value="PAS"/>
    <property type="match status" value="2"/>
</dbReference>
<dbReference type="SMART" id="SM00448">
    <property type="entry name" value="REC"/>
    <property type="match status" value="2"/>
</dbReference>
<keyword evidence="7" id="KW-0902">Two-component regulatory system</keyword>
<dbReference type="SMART" id="SM00388">
    <property type="entry name" value="HisKA"/>
    <property type="match status" value="1"/>
</dbReference>
<dbReference type="InterPro" id="IPR000700">
    <property type="entry name" value="PAS-assoc_C"/>
</dbReference>
<dbReference type="NCBIfam" id="TIGR00229">
    <property type="entry name" value="sensory_box"/>
    <property type="match status" value="3"/>
</dbReference>
<keyword evidence="4 8" id="KW-0597">Phosphoprotein</keyword>
<evidence type="ECO:0000256" key="1">
    <source>
        <dbReference type="ARBA" id="ARBA00000085"/>
    </source>
</evidence>
<dbReference type="PRINTS" id="PR00344">
    <property type="entry name" value="BCTRLSENSOR"/>
</dbReference>
<dbReference type="Gene3D" id="3.40.50.2300">
    <property type="match status" value="2"/>
</dbReference>
<proteinExistence type="inferred from homology"/>
<dbReference type="Gene3D" id="3.30.565.10">
    <property type="entry name" value="Histidine kinase-like ATPase, C-terminal domain"/>
    <property type="match status" value="1"/>
</dbReference>
<dbReference type="InterPro" id="IPR000014">
    <property type="entry name" value="PAS"/>
</dbReference>
<dbReference type="SMART" id="SM00387">
    <property type="entry name" value="HATPase_c"/>
    <property type="match status" value="1"/>
</dbReference>
<protein>
    <recommendedName>
        <fullName evidence="3">histidine kinase</fullName>
        <ecNumber evidence="3">2.7.13.3</ecNumber>
    </recommendedName>
</protein>
<feature type="domain" description="PAS" evidence="13">
    <location>
        <begin position="325"/>
        <end position="397"/>
    </location>
</feature>
<feature type="domain" description="Phytochrome chromophore attachment site" evidence="10">
    <location>
        <begin position="158"/>
        <end position="294"/>
    </location>
</feature>
<dbReference type="InterPro" id="IPR003018">
    <property type="entry name" value="GAF"/>
</dbReference>
<comment type="similarity">
    <text evidence="2">In the N-terminal section; belongs to the phytochrome family.</text>
</comment>
<evidence type="ECO:0000256" key="8">
    <source>
        <dbReference type="PROSITE-ProRule" id="PRU00169"/>
    </source>
</evidence>
<dbReference type="PANTHER" id="PTHR43547">
    <property type="entry name" value="TWO-COMPONENT HISTIDINE KINASE"/>
    <property type="match status" value="1"/>
</dbReference>
<dbReference type="CDD" id="cd00156">
    <property type="entry name" value="REC"/>
    <property type="match status" value="1"/>
</dbReference>
<feature type="coiled-coil region" evidence="9">
    <location>
        <begin position="832"/>
        <end position="862"/>
    </location>
</feature>
<dbReference type="InterPro" id="IPR013656">
    <property type="entry name" value="PAS_4"/>
</dbReference>
<dbReference type="InterPro" id="IPR003594">
    <property type="entry name" value="HATPase_dom"/>
</dbReference>
<dbReference type="InterPro" id="IPR001610">
    <property type="entry name" value="PAC"/>
</dbReference>
<comment type="catalytic activity">
    <reaction evidence="1">
        <text>ATP + protein L-histidine = ADP + protein N-phospho-L-histidine.</text>
        <dbReference type="EC" id="2.7.13.3"/>
    </reaction>
</comment>
<accession>A0ABW6IF95</accession>
<evidence type="ECO:0000256" key="4">
    <source>
        <dbReference type="ARBA" id="ARBA00022553"/>
    </source>
</evidence>
<dbReference type="PROSITE" id="PS50110">
    <property type="entry name" value="RESPONSE_REGULATORY"/>
    <property type="match status" value="2"/>
</dbReference>
<dbReference type="Pfam" id="PF02518">
    <property type="entry name" value="HATPase_c"/>
    <property type="match status" value="1"/>
</dbReference>
<dbReference type="CDD" id="cd00130">
    <property type="entry name" value="PAS"/>
    <property type="match status" value="3"/>
</dbReference>
<dbReference type="CDD" id="cd00082">
    <property type="entry name" value="HisKA"/>
    <property type="match status" value="1"/>
</dbReference>
<dbReference type="InterPro" id="IPR036890">
    <property type="entry name" value="HATPase_C_sf"/>
</dbReference>
<keyword evidence="9" id="KW-0175">Coiled coil</keyword>
<feature type="domain" description="PAC" evidence="14">
    <location>
        <begin position="400"/>
        <end position="452"/>
    </location>
</feature>
<dbReference type="CDD" id="cd17580">
    <property type="entry name" value="REC_2_DhkD-like"/>
    <property type="match status" value="1"/>
</dbReference>
<evidence type="ECO:0000256" key="6">
    <source>
        <dbReference type="ARBA" id="ARBA00022777"/>
    </source>
</evidence>
<evidence type="ECO:0000259" key="12">
    <source>
        <dbReference type="PROSITE" id="PS50110"/>
    </source>
</evidence>
<evidence type="ECO:0000313" key="15">
    <source>
        <dbReference type="EMBL" id="MFE4106843.1"/>
    </source>
</evidence>
<dbReference type="Pfam" id="PF08448">
    <property type="entry name" value="PAS_4"/>
    <property type="match status" value="1"/>
</dbReference>
<dbReference type="Gene3D" id="2.10.70.100">
    <property type="match status" value="1"/>
</dbReference>
<dbReference type="InterPro" id="IPR036097">
    <property type="entry name" value="HisK_dim/P_sf"/>
</dbReference>
<dbReference type="Pfam" id="PF08447">
    <property type="entry name" value="PAS_3"/>
    <property type="match status" value="2"/>
</dbReference>
<evidence type="ECO:0000259" key="13">
    <source>
        <dbReference type="PROSITE" id="PS50112"/>
    </source>
</evidence>
<feature type="coiled-coil region" evidence="9">
    <location>
        <begin position="436"/>
        <end position="463"/>
    </location>
</feature>
<evidence type="ECO:0000256" key="5">
    <source>
        <dbReference type="ARBA" id="ARBA00022679"/>
    </source>
</evidence>
<comment type="caution">
    <text evidence="15">The sequence shown here is derived from an EMBL/GenBank/DDBJ whole genome shotgun (WGS) entry which is preliminary data.</text>
</comment>
<dbReference type="SUPFAM" id="SSF55874">
    <property type="entry name" value="ATPase domain of HSP90 chaperone/DNA topoisomerase II/histidine kinase"/>
    <property type="match status" value="1"/>
</dbReference>
<evidence type="ECO:0000259" key="10">
    <source>
        <dbReference type="PROSITE" id="PS50046"/>
    </source>
</evidence>
<dbReference type="InterPro" id="IPR003661">
    <property type="entry name" value="HisK_dim/P_dom"/>
</dbReference>
<dbReference type="PANTHER" id="PTHR43547:SF2">
    <property type="entry name" value="HYBRID SIGNAL TRANSDUCTION HISTIDINE KINASE C"/>
    <property type="match status" value="1"/>
</dbReference>
<feature type="domain" description="PAS" evidence="13">
    <location>
        <begin position="453"/>
        <end position="525"/>
    </location>
</feature>
<feature type="modified residue" description="4-aspartylphosphate" evidence="8">
    <location>
        <position position="1154"/>
    </location>
</feature>
<dbReference type="SUPFAM" id="SSF55785">
    <property type="entry name" value="PYP-like sensor domain (PAS domain)"/>
    <property type="match status" value="4"/>
</dbReference>
<dbReference type="Gene3D" id="3.30.450.40">
    <property type="match status" value="1"/>
</dbReference>
<evidence type="ECO:0000259" key="14">
    <source>
        <dbReference type="PROSITE" id="PS50113"/>
    </source>
</evidence>
<dbReference type="Pfam" id="PF00512">
    <property type="entry name" value="HisKA"/>
    <property type="match status" value="1"/>
</dbReference>
<comment type="caution">
    <text evidence="8">Lacks conserved residue(s) required for the propagation of feature annotation.</text>
</comment>
<dbReference type="SMART" id="SM00091">
    <property type="entry name" value="PAS"/>
    <property type="match status" value="3"/>
</dbReference>
<dbReference type="Proteomes" id="UP001600165">
    <property type="component" value="Unassembled WGS sequence"/>
</dbReference>
<dbReference type="InterPro" id="IPR035965">
    <property type="entry name" value="PAS-like_dom_sf"/>
</dbReference>
<dbReference type="InterPro" id="IPR029016">
    <property type="entry name" value="GAF-like_dom_sf"/>
</dbReference>
<dbReference type="PROSITE" id="PS50109">
    <property type="entry name" value="HIS_KIN"/>
    <property type="match status" value="1"/>
</dbReference>
<evidence type="ECO:0000256" key="7">
    <source>
        <dbReference type="ARBA" id="ARBA00023012"/>
    </source>
</evidence>
<evidence type="ECO:0000259" key="11">
    <source>
        <dbReference type="PROSITE" id="PS50109"/>
    </source>
</evidence>
<dbReference type="PROSITE" id="PS50113">
    <property type="entry name" value="PAC"/>
    <property type="match status" value="2"/>
</dbReference>
<dbReference type="EMBL" id="JBHZOL010000073">
    <property type="protein sequence ID" value="MFE4106843.1"/>
    <property type="molecule type" value="Genomic_DNA"/>
</dbReference>
<feature type="domain" description="Response regulatory" evidence="12">
    <location>
        <begin position="1105"/>
        <end position="1223"/>
    </location>
</feature>
<feature type="coiled-coil region" evidence="9">
    <location>
        <begin position="288"/>
        <end position="335"/>
    </location>
</feature>
<gene>
    <name evidence="15" type="ORF">ACFVKH_11180</name>
</gene>
<feature type="domain" description="Response regulatory" evidence="12">
    <location>
        <begin position="7"/>
        <end position="126"/>
    </location>
</feature>
<dbReference type="InterPro" id="IPR001789">
    <property type="entry name" value="Sig_transdc_resp-reg_receiver"/>
</dbReference>
<evidence type="ECO:0000313" key="16">
    <source>
        <dbReference type="Proteomes" id="UP001600165"/>
    </source>
</evidence>
<dbReference type="EC" id="2.7.13.3" evidence="3"/>
<dbReference type="PROSITE" id="PS50046">
    <property type="entry name" value="PHYTOCHROME_2"/>
    <property type="match status" value="1"/>
</dbReference>
<dbReference type="SUPFAM" id="SSF55781">
    <property type="entry name" value="GAF domain-like"/>
    <property type="match status" value="1"/>
</dbReference>
<dbReference type="InterPro" id="IPR005467">
    <property type="entry name" value="His_kinase_dom"/>
</dbReference>
<evidence type="ECO:0000256" key="9">
    <source>
        <dbReference type="SAM" id="Coils"/>
    </source>
</evidence>
<keyword evidence="6" id="KW-0418">Kinase</keyword>
<dbReference type="InterPro" id="IPR011006">
    <property type="entry name" value="CheY-like_superfamily"/>
</dbReference>
<feature type="domain" description="Histidine kinase" evidence="11">
    <location>
        <begin position="866"/>
        <end position="1083"/>
    </location>
</feature>
<dbReference type="Gene3D" id="1.10.287.130">
    <property type="match status" value="1"/>
</dbReference>
<reference evidence="15 16" key="1">
    <citation type="submission" date="2024-10" db="EMBL/GenBank/DDBJ databases">
        <authorList>
            <person name="Ratan Roy A."/>
            <person name="Morales Sandoval P.H."/>
            <person name="De Los Santos Villalobos S."/>
            <person name="Chakraborty S."/>
            <person name="Mukherjee J."/>
        </authorList>
    </citation>
    <scope>NUCLEOTIDE SEQUENCE [LARGE SCALE GENOMIC DNA]</scope>
    <source>
        <strain evidence="15 16">S1</strain>
    </source>
</reference>
<sequence length="1228" mass="138322">MSLPSRTVLVVEASSEDREFYRRCLSSDRACTYTFLEASLGQQGLSLWQQHQPDAVVLAAHLPDLDALEFLNGLQTVSQDFCIPVIVVGRQGNEAIAVQTMKAGACDYLLSGQITPQGLQLAVDEAIEAVQLRAQLHQRIAAERLVSHITQKIHQTLDLAAILQTAVDEIRQFLQSDRVLIFRLQPDGWGTVTTESVGSGWIPFLSTSHYDPCLSEDHIQPFRQGRVTVRPDIYDGHLDACHVELLTKLQVRANLVVPILQDEQLWGMLIVHHCSMPRQWQPLEIDLLKELSAQVSIALRQAELYQQSQTELAERKRVEAELRESKERLQLALTASGMGTWDWNIQTGHITWSDNLEALFGLEPGQFDGSFEMFCQRLHPDDCDRVLAAIEQAIATQANYDIEFRIVYPNGRIRWALSQGKVLYDPNGQPLRMAGIDLDITERKQAEQALRNSEERLQMALDGSGGGLWDWNIATNEDYLSLPWLKMLGYEEGDLPENYNSWEQLIHPEDKGWVLERLQAHLQDDSMPYEFEYRLLTKSGEWKWIANYGKVVSRDLQGHPLRMSGIHHDINERKQAEQALRNSEERFRSSVENMLDCFAIYRAIRNQQGQIIDFQAEYINDAACHSSQIEREQHLSRGLCELLPGHRDSGLFDEYCQVVTTGEPLIKDSLIYEDEFGHQRLTRAFDIRVAKFGDGYVASWRDMTDRQQAVLALQESEQKLSLFIEYAPVSIAMFDRNMHYVAVSQGWVEMYQLESIAAVLGRSHYEIFPHIPARWRQVHQRGLAGITEKFEEDRFTLADGSEQCLRWEVHPWRVGSGEVGGILILVEDVWERQQVEQERTRLLEQEQSARAAAERANRIKDEFLAVLSHELRSPLNPILGWTKLLQTRNFNPTRTAEALATIERNAKLQTQLIDDLLDVAKILRGKLSIDTVPVDLVFVIESAIDTVRTAAIAKSIWLHPQLTPVGRVAGDAARLQQIVWNLLSNAVKFTPNQGRVDIRLSKVGTQAQITISDTGKGINRDFLPYLFESFRQEDTSITRQYGGLGLGLAIVRSLVEAHGGTITADSPGEGQGASFTVQLPLLDPEAYTQPPDELLAQDLNLSGIRILAVDDEADARELLAVLLTQYGAEVMVVDSAAAVLAQIASFQPDVLISDIGMPEMDGYTLLQQLRALPAAEGGQVPAIALTAYAREEDQQRAIASGFQRQMTKPLEPEQLVQATLALIRSQPA</sequence>
<dbReference type="SMART" id="SM00065">
    <property type="entry name" value="GAF"/>
    <property type="match status" value="1"/>
</dbReference>
<dbReference type="InterPro" id="IPR013655">
    <property type="entry name" value="PAS_fold_3"/>
</dbReference>
<dbReference type="Pfam" id="PF00072">
    <property type="entry name" value="Response_reg"/>
    <property type="match status" value="2"/>
</dbReference>
<feature type="domain" description="PAC" evidence="14">
    <location>
        <begin position="529"/>
        <end position="582"/>
    </location>
</feature>
<keyword evidence="16" id="KW-1185">Reference proteome</keyword>
<evidence type="ECO:0000256" key="2">
    <source>
        <dbReference type="ARBA" id="ARBA00006402"/>
    </source>
</evidence>
<dbReference type="SUPFAM" id="SSF47384">
    <property type="entry name" value="Homodimeric domain of signal transducing histidine kinase"/>
    <property type="match status" value="1"/>
</dbReference>
<evidence type="ECO:0000256" key="3">
    <source>
        <dbReference type="ARBA" id="ARBA00012438"/>
    </source>
</evidence>
<dbReference type="SUPFAM" id="SSF52172">
    <property type="entry name" value="CheY-like"/>
    <property type="match status" value="2"/>
</dbReference>
<dbReference type="CDD" id="cd16922">
    <property type="entry name" value="HATPase_EvgS-ArcB-TorS-like"/>
    <property type="match status" value="1"/>
</dbReference>
<dbReference type="Pfam" id="PF01590">
    <property type="entry name" value="GAF"/>
    <property type="match status" value="1"/>
</dbReference>
<keyword evidence="5" id="KW-0808">Transferase</keyword>
<name>A0ABW6IF95_9CYAN</name>
<dbReference type="InterPro" id="IPR004358">
    <property type="entry name" value="Sig_transdc_His_kin-like_C"/>
</dbReference>
<dbReference type="Gene3D" id="3.30.450.20">
    <property type="entry name" value="PAS domain"/>
    <property type="match status" value="4"/>
</dbReference>
<organism evidence="15 16">
    <name type="scientific">Almyronema epifaneia S1</name>
    <dbReference type="NCBI Taxonomy" id="2991925"/>
    <lineage>
        <taxon>Bacteria</taxon>
        <taxon>Bacillati</taxon>
        <taxon>Cyanobacteriota</taxon>
        <taxon>Cyanophyceae</taxon>
        <taxon>Nodosilineales</taxon>
        <taxon>Nodosilineaceae</taxon>
        <taxon>Almyronema</taxon>
        <taxon>Almyronema epifaneia</taxon>
    </lineage>
</organism>
<dbReference type="InterPro" id="IPR016132">
    <property type="entry name" value="Phyto_chromo_attachment"/>
</dbReference>
<dbReference type="SMART" id="SM00086">
    <property type="entry name" value="PAC"/>
    <property type="match status" value="3"/>
</dbReference>